<evidence type="ECO:0000259" key="7">
    <source>
        <dbReference type="PROSITE" id="PS51900"/>
    </source>
</evidence>
<dbReference type="PANTHER" id="PTHR30349">
    <property type="entry name" value="PHAGE INTEGRASE-RELATED"/>
    <property type="match status" value="1"/>
</dbReference>
<evidence type="ECO:0000313" key="9">
    <source>
        <dbReference type="EMBL" id="MBB6205212.1"/>
    </source>
</evidence>
<dbReference type="GO" id="GO:0015074">
    <property type="term" value="P:DNA integration"/>
    <property type="evidence" value="ECO:0007669"/>
    <property type="project" value="UniProtKB-KW"/>
</dbReference>
<protein>
    <submittedName>
        <fullName evidence="8 9">Integrase</fullName>
    </submittedName>
</protein>
<dbReference type="InterPro" id="IPR044068">
    <property type="entry name" value="CB"/>
</dbReference>
<dbReference type="Gene3D" id="1.10.443.10">
    <property type="entry name" value="Intergrase catalytic core"/>
    <property type="match status" value="1"/>
</dbReference>
<dbReference type="CDD" id="cd00397">
    <property type="entry name" value="DNA_BRE_C"/>
    <property type="match status" value="1"/>
</dbReference>
<dbReference type="SUPFAM" id="SSF56349">
    <property type="entry name" value="DNA breaking-rejoining enzymes"/>
    <property type="match status" value="1"/>
</dbReference>
<evidence type="ECO:0000313" key="10">
    <source>
        <dbReference type="Proteomes" id="UP000032614"/>
    </source>
</evidence>
<reference evidence="9 11" key="2">
    <citation type="submission" date="2020-08" db="EMBL/GenBank/DDBJ databases">
        <title>Genomic Encyclopedia of Type Strains, Phase IV (KMG-V): Genome sequencing to study the core and pangenomes of soil and plant-associated prokaryotes.</title>
        <authorList>
            <person name="Whitman W."/>
        </authorList>
    </citation>
    <scope>NUCLEOTIDE SEQUENCE [LARGE SCALE GENOMIC DNA]</scope>
    <source>
        <strain evidence="9 11">SEMIA 4013</strain>
    </source>
</reference>
<name>A0AAW3V5S8_9BURK</name>
<keyword evidence="8" id="KW-0614">Plasmid</keyword>
<dbReference type="InterPro" id="IPR013762">
    <property type="entry name" value="Integrase-like_cat_sf"/>
</dbReference>
<dbReference type="InterPro" id="IPR050090">
    <property type="entry name" value="Tyrosine_recombinase_XerCD"/>
</dbReference>
<evidence type="ECO:0000256" key="4">
    <source>
        <dbReference type="ARBA" id="ARBA00023172"/>
    </source>
</evidence>
<dbReference type="PROSITE" id="PS51900">
    <property type="entry name" value="CB"/>
    <property type="match status" value="1"/>
</dbReference>
<dbReference type="EMBL" id="CP010024">
    <property type="protein sequence ID" value="AJZ56136.1"/>
    <property type="molecule type" value="Genomic_DNA"/>
</dbReference>
<evidence type="ECO:0000313" key="8">
    <source>
        <dbReference type="EMBL" id="AJZ56136.1"/>
    </source>
</evidence>
<evidence type="ECO:0000256" key="2">
    <source>
        <dbReference type="ARBA" id="ARBA00022908"/>
    </source>
</evidence>
<dbReference type="PANTHER" id="PTHR30349:SF41">
    <property type="entry name" value="INTEGRASE_RECOMBINASE PROTEIN MJ0367-RELATED"/>
    <property type="match status" value="1"/>
</dbReference>
<dbReference type="GeneID" id="66513255"/>
<comment type="similarity">
    <text evidence="1">Belongs to the 'phage' integrase family.</text>
</comment>
<gene>
    <name evidence="9" type="ORF">GGD69_006106</name>
    <name evidence="8" type="ORF">OI25_8008</name>
</gene>
<dbReference type="InterPro" id="IPR010998">
    <property type="entry name" value="Integrase_recombinase_N"/>
</dbReference>
<dbReference type="EMBL" id="JACIIK010000011">
    <property type="protein sequence ID" value="MBB6205212.1"/>
    <property type="molecule type" value="Genomic_DNA"/>
</dbReference>
<organism evidence="9 11">
    <name type="scientific">Paraburkholderia fungorum</name>
    <dbReference type="NCBI Taxonomy" id="134537"/>
    <lineage>
        <taxon>Bacteria</taxon>
        <taxon>Pseudomonadati</taxon>
        <taxon>Pseudomonadota</taxon>
        <taxon>Betaproteobacteria</taxon>
        <taxon>Burkholderiales</taxon>
        <taxon>Burkholderiaceae</taxon>
        <taxon>Paraburkholderia</taxon>
    </lineage>
</organism>
<keyword evidence="3 5" id="KW-0238">DNA-binding</keyword>
<dbReference type="KEGG" id="bfn:OI25_8008"/>
<sequence>MRLLVSTKDLVIGGKAYAGFPILLWDSMESCTEANEFLRHYLLRGSIGSRKSWEPVGRALYDYFSFLQAHDLEWDDVDRGEQKTLLAAYRDYCFETAGHKRSTVRNRLLYVCEFYSFAHAKGWLKNLPFGYETRRVFRSAGFLAHVDGTGGAKAVRDVMPKAHKDLPGYLTSSEVQALLASATNPHHRMLIRLALGSGLRREELATFPRAYVFDPDLAGRTERNIRVHLDPEDGHGIRTKGNKPRTIYIGRRLMKDLNQYAIHERGLRSSLSRFPEKALFLNQFGDRFAADGKSVDRIVREAGESARVRAWTHLLRHTYATHTLVALQRSRDRYRIEPLVFLQRQLGHASVQTTMVYLHLVNELADDAVLTYDDELNDLADKLNGQTEDLHQD</sequence>
<evidence type="ECO:0000256" key="1">
    <source>
        <dbReference type="ARBA" id="ARBA00008857"/>
    </source>
</evidence>
<keyword evidence="4" id="KW-0233">DNA recombination</keyword>
<reference evidence="8 10" key="1">
    <citation type="journal article" date="2015" name="Genome Announc.">
        <title>Complete genome sequences for 59 burkholderia isolates, both pathogenic and near neighbor.</title>
        <authorList>
            <person name="Johnson S.L."/>
            <person name="Bishop-Lilly K.A."/>
            <person name="Ladner J.T."/>
            <person name="Daligault H.E."/>
            <person name="Davenport K.W."/>
            <person name="Jaissle J."/>
            <person name="Frey K.G."/>
            <person name="Koroleva G.I."/>
            <person name="Bruce D.C."/>
            <person name="Coyne S.R."/>
            <person name="Broomall S.M."/>
            <person name="Li P.E."/>
            <person name="Teshima H."/>
            <person name="Gibbons H.S."/>
            <person name="Palacios G.F."/>
            <person name="Rosenzweig C.N."/>
            <person name="Redden C.L."/>
            <person name="Xu Y."/>
            <person name="Minogue T.D."/>
            <person name="Chain P.S."/>
        </authorList>
    </citation>
    <scope>NUCLEOTIDE SEQUENCE [LARGE SCALE GENOMIC DNA]</scope>
    <source>
        <strain evidence="8 10">ATCC BAA-463</strain>
        <plasmid evidence="8 10">pBIL</plasmid>
    </source>
</reference>
<dbReference type="Gene3D" id="1.10.150.130">
    <property type="match status" value="1"/>
</dbReference>
<dbReference type="InterPro" id="IPR011010">
    <property type="entry name" value="DNA_brk_join_enz"/>
</dbReference>
<feature type="domain" description="Tyr recombinase" evidence="6">
    <location>
        <begin position="165"/>
        <end position="370"/>
    </location>
</feature>
<feature type="domain" description="Core-binding (CB)" evidence="7">
    <location>
        <begin position="32"/>
        <end position="119"/>
    </location>
</feature>
<evidence type="ECO:0000313" key="11">
    <source>
        <dbReference type="Proteomes" id="UP000518681"/>
    </source>
</evidence>
<dbReference type="GO" id="GO:0006310">
    <property type="term" value="P:DNA recombination"/>
    <property type="evidence" value="ECO:0007669"/>
    <property type="project" value="UniProtKB-KW"/>
</dbReference>
<dbReference type="GO" id="GO:0003677">
    <property type="term" value="F:DNA binding"/>
    <property type="evidence" value="ECO:0007669"/>
    <property type="project" value="UniProtKB-UniRule"/>
</dbReference>
<dbReference type="Pfam" id="PF00589">
    <property type="entry name" value="Phage_integrase"/>
    <property type="match status" value="1"/>
</dbReference>
<evidence type="ECO:0000256" key="5">
    <source>
        <dbReference type="PROSITE-ProRule" id="PRU01248"/>
    </source>
</evidence>
<geneLocation type="plasmid" evidence="8 10">
    <name>pBIL</name>
</geneLocation>
<accession>A0AAW3V5S8</accession>
<proteinExistence type="inferred from homology"/>
<dbReference type="AlphaFoldDB" id="A0AAW3V5S8"/>
<dbReference type="InterPro" id="IPR002104">
    <property type="entry name" value="Integrase_catalytic"/>
</dbReference>
<evidence type="ECO:0000259" key="6">
    <source>
        <dbReference type="PROSITE" id="PS51898"/>
    </source>
</evidence>
<evidence type="ECO:0000256" key="3">
    <source>
        <dbReference type="ARBA" id="ARBA00023125"/>
    </source>
</evidence>
<dbReference type="Proteomes" id="UP000032614">
    <property type="component" value="Plasmid pBIL"/>
</dbReference>
<dbReference type="Proteomes" id="UP000518681">
    <property type="component" value="Unassembled WGS sequence"/>
</dbReference>
<dbReference type="PROSITE" id="PS51898">
    <property type="entry name" value="TYR_RECOMBINASE"/>
    <property type="match status" value="1"/>
</dbReference>
<dbReference type="RefSeq" id="WP_028199951.1">
    <property type="nucleotide sequence ID" value="NZ_CADFGE010000021.1"/>
</dbReference>
<keyword evidence="2" id="KW-0229">DNA integration</keyword>